<dbReference type="PRINTS" id="PR00682">
    <property type="entry name" value="IPNSYNTHASE"/>
</dbReference>
<feature type="domain" description="Fe2OG dioxygenase" evidence="3">
    <location>
        <begin position="217"/>
        <end position="318"/>
    </location>
</feature>
<dbReference type="InterPro" id="IPR005123">
    <property type="entry name" value="Oxoglu/Fe-dep_dioxygenase_dom"/>
</dbReference>
<evidence type="ECO:0000259" key="3">
    <source>
        <dbReference type="PROSITE" id="PS51471"/>
    </source>
</evidence>
<name>A0A9P4I3E3_9PEZI</name>
<evidence type="ECO:0000313" key="4">
    <source>
        <dbReference type="EMBL" id="KAF2092452.1"/>
    </source>
</evidence>
<evidence type="ECO:0000256" key="1">
    <source>
        <dbReference type="ARBA" id="ARBA00008056"/>
    </source>
</evidence>
<comment type="similarity">
    <text evidence="1 2">Belongs to the iron/ascorbate-dependent oxidoreductase family.</text>
</comment>
<dbReference type="InterPro" id="IPR044861">
    <property type="entry name" value="IPNS-like_FE2OG_OXY"/>
</dbReference>
<evidence type="ECO:0000256" key="2">
    <source>
        <dbReference type="RuleBase" id="RU003682"/>
    </source>
</evidence>
<accession>A0A9P4I3E3</accession>
<gene>
    <name evidence="4" type="ORF">NA57DRAFT_82308</name>
</gene>
<dbReference type="PANTHER" id="PTHR47990">
    <property type="entry name" value="2-OXOGLUTARATE (2OG) AND FE(II)-DEPENDENT OXYGENASE SUPERFAMILY PROTEIN-RELATED"/>
    <property type="match status" value="1"/>
</dbReference>
<organism evidence="4 5">
    <name type="scientific">Rhizodiscina lignyota</name>
    <dbReference type="NCBI Taxonomy" id="1504668"/>
    <lineage>
        <taxon>Eukaryota</taxon>
        <taxon>Fungi</taxon>
        <taxon>Dikarya</taxon>
        <taxon>Ascomycota</taxon>
        <taxon>Pezizomycotina</taxon>
        <taxon>Dothideomycetes</taxon>
        <taxon>Pleosporomycetidae</taxon>
        <taxon>Aulographales</taxon>
        <taxon>Rhizodiscinaceae</taxon>
        <taxon>Rhizodiscina</taxon>
    </lineage>
</organism>
<dbReference type="Pfam" id="PF14226">
    <property type="entry name" value="DIOX_N"/>
    <property type="match status" value="1"/>
</dbReference>
<dbReference type="EMBL" id="ML978146">
    <property type="protein sequence ID" value="KAF2092452.1"/>
    <property type="molecule type" value="Genomic_DNA"/>
</dbReference>
<dbReference type="AlphaFoldDB" id="A0A9P4I3E3"/>
<keyword evidence="5" id="KW-1185">Reference proteome</keyword>
<comment type="caution">
    <text evidence="4">The sequence shown here is derived from an EMBL/GenBank/DDBJ whole genome shotgun (WGS) entry which is preliminary data.</text>
</comment>
<evidence type="ECO:0000313" key="5">
    <source>
        <dbReference type="Proteomes" id="UP000799772"/>
    </source>
</evidence>
<dbReference type="OrthoDB" id="288590at2759"/>
<sequence>MATVTQTVQTQAEPEYVYFHYDGVWGHKREVLKGSCRKQTFTEIPVVDIARLYSQDVEERIGVAKEIIHACENVGFFYIQNHGIPQDLIHGTLESNKKYFNKPLDEKMQQYIYKSRNLRGYEPVHGARVDATKATGDRKESFLFSYDPEEDEIVPELTEEQRALLSHNLWPEDDEGFRKQSWDYHRALLRLARKMMQAFALGLGEKETYFDELVTAPLTSIKKIHYPPQDLTSTDETGIGAHTDFVCFTILHQDNTGGLDVLNANAEWVPAPPIPGTFVVNIGDFLMRLTNNRFLSTVHRVKNVSGKDRYSMPFFFSFGMHDFVSVLPSCCGPDNPPKYEPITVSDYYKRRHEIQKKAFADRQSGKATVYS</sequence>
<dbReference type="GO" id="GO:0046872">
    <property type="term" value="F:metal ion binding"/>
    <property type="evidence" value="ECO:0007669"/>
    <property type="project" value="UniProtKB-KW"/>
</dbReference>
<keyword evidence="2" id="KW-0408">Iron</keyword>
<protein>
    <submittedName>
        <fullName evidence="4">Clavaminate synthase-like protein</fullName>
    </submittedName>
</protein>
<dbReference type="Pfam" id="PF03171">
    <property type="entry name" value="2OG-FeII_Oxy"/>
    <property type="match status" value="1"/>
</dbReference>
<dbReference type="SUPFAM" id="SSF51197">
    <property type="entry name" value="Clavaminate synthase-like"/>
    <property type="match status" value="1"/>
</dbReference>
<keyword evidence="2" id="KW-0560">Oxidoreductase</keyword>
<keyword evidence="2" id="KW-0479">Metal-binding</keyword>
<dbReference type="GO" id="GO:0016491">
    <property type="term" value="F:oxidoreductase activity"/>
    <property type="evidence" value="ECO:0007669"/>
    <property type="project" value="UniProtKB-KW"/>
</dbReference>
<dbReference type="Proteomes" id="UP000799772">
    <property type="component" value="Unassembled WGS sequence"/>
</dbReference>
<reference evidence="4" key="1">
    <citation type="journal article" date="2020" name="Stud. Mycol.">
        <title>101 Dothideomycetes genomes: a test case for predicting lifestyles and emergence of pathogens.</title>
        <authorList>
            <person name="Haridas S."/>
            <person name="Albert R."/>
            <person name="Binder M."/>
            <person name="Bloem J."/>
            <person name="Labutti K."/>
            <person name="Salamov A."/>
            <person name="Andreopoulos B."/>
            <person name="Baker S."/>
            <person name="Barry K."/>
            <person name="Bills G."/>
            <person name="Bluhm B."/>
            <person name="Cannon C."/>
            <person name="Castanera R."/>
            <person name="Culley D."/>
            <person name="Daum C."/>
            <person name="Ezra D."/>
            <person name="Gonzalez J."/>
            <person name="Henrissat B."/>
            <person name="Kuo A."/>
            <person name="Liang C."/>
            <person name="Lipzen A."/>
            <person name="Lutzoni F."/>
            <person name="Magnuson J."/>
            <person name="Mondo S."/>
            <person name="Nolan M."/>
            <person name="Ohm R."/>
            <person name="Pangilinan J."/>
            <person name="Park H.-J."/>
            <person name="Ramirez L."/>
            <person name="Alfaro M."/>
            <person name="Sun H."/>
            <person name="Tritt A."/>
            <person name="Yoshinaga Y."/>
            <person name="Zwiers L.-H."/>
            <person name="Turgeon B."/>
            <person name="Goodwin S."/>
            <person name="Spatafora J."/>
            <person name="Crous P."/>
            <person name="Grigoriev I."/>
        </authorList>
    </citation>
    <scope>NUCLEOTIDE SEQUENCE</scope>
    <source>
        <strain evidence="4">CBS 133067</strain>
    </source>
</reference>
<dbReference type="GO" id="GO:0044283">
    <property type="term" value="P:small molecule biosynthetic process"/>
    <property type="evidence" value="ECO:0007669"/>
    <property type="project" value="UniProtKB-ARBA"/>
</dbReference>
<dbReference type="InterPro" id="IPR027443">
    <property type="entry name" value="IPNS-like_sf"/>
</dbReference>
<dbReference type="PROSITE" id="PS51471">
    <property type="entry name" value="FE2OG_OXY"/>
    <property type="match status" value="1"/>
</dbReference>
<proteinExistence type="inferred from homology"/>
<dbReference type="InterPro" id="IPR050231">
    <property type="entry name" value="Iron_ascorbate_oxido_reductase"/>
</dbReference>
<dbReference type="Gene3D" id="2.60.120.330">
    <property type="entry name" value="B-lactam Antibiotic, Isopenicillin N Synthase, Chain"/>
    <property type="match status" value="1"/>
</dbReference>
<dbReference type="InterPro" id="IPR026992">
    <property type="entry name" value="DIOX_N"/>
</dbReference>